<dbReference type="GO" id="GO:0003827">
    <property type="term" value="F:alpha-1,3-mannosylglycoprotein 2-beta-N-acetylglucosaminyltransferase activity"/>
    <property type="evidence" value="ECO:0007669"/>
    <property type="project" value="UniProtKB-UniRule"/>
</dbReference>
<keyword evidence="9 17" id="KW-1133">Transmembrane helix</keyword>
<dbReference type="GO" id="GO:0030145">
    <property type="term" value="F:manganese ion binding"/>
    <property type="evidence" value="ECO:0007669"/>
    <property type="project" value="UniProtKB-UniRule"/>
</dbReference>
<organism evidence="18 19">
    <name type="scientific">Adineta ricciae</name>
    <name type="common">Rotifer</name>
    <dbReference type="NCBI Taxonomy" id="249248"/>
    <lineage>
        <taxon>Eukaryota</taxon>
        <taxon>Metazoa</taxon>
        <taxon>Spiralia</taxon>
        <taxon>Gnathifera</taxon>
        <taxon>Rotifera</taxon>
        <taxon>Eurotatoria</taxon>
        <taxon>Bdelloidea</taxon>
        <taxon>Adinetida</taxon>
        <taxon>Adinetidae</taxon>
        <taxon>Adineta</taxon>
    </lineage>
</organism>
<comment type="cofactor">
    <cofactor evidence="17">
        <name>Mn(2+)</name>
        <dbReference type="ChEBI" id="CHEBI:29035"/>
    </cofactor>
    <text evidence="17">The cofactor is mostly bound to the substrate.</text>
</comment>
<comment type="caution">
    <text evidence="18">The sequence shown here is derived from an EMBL/GenBank/DDBJ whole genome shotgun (WGS) entry which is preliminary data.</text>
</comment>
<dbReference type="EC" id="2.4.1.101" evidence="14 17"/>
<evidence type="ECO:0000256" key="4">
    <source>
        <dbReference type="ARBA" id="ARBA00022676"/>
    </source>
</evidence>
<evidence type="ECO:0000256" key="10">
    <source>
        <dbReference type="ARBA" id="ARBA00023034"/>
    </source>
</evidence>
<keyword evidence="11 17" id="KW-0472">Membrane</keyword>
<comment type="similarity">
    <text evidence="3 17">Belongs to the glycosyltransferase 13 family.</text>
</comment>
<comment type="pathway">
    <text evidence="2 17">Protein modification; protein glycosylation.</text>
</comment>
<gene>
    <name evidence="18" type="ORF">EDS130_LOCUS45200</name>
</gene>
<evidence type="ECO:0000256" key="3">
    <source>
        <dbReference type="ARBA" id="ARBA00006492"/>
    </source>
</evidence>
<evidence type="ECO:0000256" key="2">
    <source>
        <dbReference type="ARBA" id="ARBA00004922"/>
    </source>
</evidence>
<evidence type="ECO:0000256" key="15">
    <source>
        <dbReference type="ARBA" id="ARBA00041712"/>
    </source>
</evidence>
<evidence type="ECO:0000256" key="6">
    <source>
        <dbReference type="ARBA" id="ARBA00022692"/>
    </source>
</evidence>
<evidence type="ECO:0000256" key="14">
    <source>
        <dbReference type="ARBA" id="ARBA00038949"/>
    </source>
</evidence>
<keyword evidence="5" id="KW-0808">Transferase</keyword>
<comment type="subcellular location">
    <subcellularLocation>
        <location evidence="1 17">Golgi apparatus membrane</location>
        <topology evidence="1 17">Single-pass type II membrane protein</topology>
    </subcellularLocation>
</comment>
<dbReference type="InterPro" id="IPR052261">
    <property type="entry name" value="Glycosyltransferase_13"/>
</dbReference>
<dbReference type="Proteomes" id="UP000663852">
    <property type="component" value="Unassembled WGS sequence"/>
</dbReference>
<dbReference type="Pfam" id="PF03071">
    <property type="entry name" value="GNT-I"/>
    <property type="match status" value="1"/>
</dbReference>
<keyword evidence="10 17" id="KW-0333">Golgi apparatus</keyword>
<evidence type="ECO:0000256" key="17">
    <source>
        <dbReference type="RuleBase" id="RU368119"/>
    </source>
</evidence>
<reference evidence="18" key="1">
    <citation type="submission" date="2021-02" db="EMBL/GenBank/DDBJ databases">
        <authorList>
            <person name="Nowell W R."/>
        </authorList>
    </citation>
    <scope>NUCLEOTIDE SEQUENCE</scope>
</reference>
<sequence>MRSTVVNKIFITTGVFFLINVILLLSIKGFPSSAGRNELISPRGRLVHREPQVNVAAVSPLSKVDVLLPIVVFACNRPRALQMHIEALLKIRKDPQLNPIIVSLDCNDQATIEVAKKFGDKIKEIIQLPNLGPLHIVPSEQQLVGYYKIARHYNYSLDYVLNVLNYEAIIITEDDLEVSPDFLDYFQALYPLLKVDKTIWCISAWNDNGIDRKIERNASLLHRSDFFPGLGWLLTRTFFNEVKHGWPRAFWDDWMRKPEQRRDRVCIRPEVARTGISPEGKRGVSGGQFYDSYLRKIIKNTDPIDWKSTDVTYLIKDRYDPVFESRVNACPVMTISDLAATVGDMKCAQIRYGNEKEFVAIADTLGIMNDFKI</sequence>
<dbReference type="InterPro" id="IPR029044">
    <property type="entry name" value="Nucleotide-diphossugar_trans"/>
</dbReference>
<keyword evidence="6 17" id="KW-0812">Transmembrane</keyword>
<evidence type="ECO:0000313" key="18">
    <source>
        <dbReference type="EMBL" id="CAF1539365.1"/>
    </source>
</evidence>
<protein>
    <recommendedName>
        <fullName evidence="14 17">Alpha-1,3-mannosyl-glycoprotein 2-beta-N-acetylglucosaminyltransferase</fullName>
        <shortName evidence="17">GNT-I</shortName>
        <shortName evidence="17">GlcNAc-T I</shortName>
        <ecNumber evidence="14 17">2.4.1.101</ecNumber>
    </recommendedName>
    <alternativeName>
        <fullName evidence="15 17">N-glycosyl-oligosaccharide-glycoprotein N-acetylglucosaminyltransferase I</fullName>
    </alternativeName>
</protein>
<dbReference type="EMBL" id="CAJNOJ010001028">
    <property type="protein sequence ID" value="CAF1539365.1"/>
    <property type="molecule type" value="Genomic_DNA"/>
</dbReference>
<evidence type="ECO:0000256" key="1">
    <source>
        <dbReference type="ARBA" id="ARBA00004323"/>
    </source>
</evidence>
<evidence type="ECO:0000313" key="19">
    <source>
        <dbReference type="Proteomes" id="UP000663852"/>
    </source>
</evidence>
<evidence type="ECO:0000256" key="12">
    <source>
        <dbReference type="ARBA" id="ARBA00023211"/>
    </source>
</evidence>
<name>A0A815W5K5_ADIRI</name>
<keyword evidence="8 17" id="KW-0735">Signal-anchor</keyword>
<proteinExistence type="inferred from homology"/>
<dbReference type="UniPathway" id="UPA00378"/>
<evidence type="ECO:0000256" key="8">
    <source>
        <dbReference type="ARBA" id="ARBA00022968"/>
    </source>
</evidence>
<dbReference type="SUPFAM" id="SSF53448">
    <property type="entry name" value="Nucleotide-diphospho-sugar transferases"/>
    <property type="match status" value="1"/>
</dbReference>
<dbReference type="PANTHER" id="PTHR10468">
    <property type="entry name" value="PROTEIN O-LINKED-MANNOSE BETA-1,2-N-ACETYLGLUCOSAMINYLTRANSFERASE 1/ALPHA-1,3-MANNOSYL-GLYCOPROTEIN 2-BETA-N-ACETYLGLUCOSAMINYLTRANSFERASE"/>
    <property type="match status" value="1"/>
</dbReference>
<evidence type="ECO:0000256" key="16">
    <source>
        <dbReference type="ARBA" id="ARBA00049421"/>
    </source>
</evidence>
<dbReference type="Gene3D" id="3.90.550.10">
    <property type="entry name" value="Spore Coat Polysaccharide Biosynthesis Protein SpsA, Chain A"/>
    <property type="match status" value="1"/>
</dbReference>
<evidence type="ECO:0000256" key="7">
    <source>
        <dbReference type="ARBA" id="ARBA00022723"/>
    </source>
</evidence>
<dbReference type="FunFam" id="3.90.550.10:FF:000252">
    <property type="entry name" value="Protein O-linked-mannose beta-1,2-N-acetylglucosaminyltransferase 1"/>
    <property type="match status" value="1"/>
</dbReference>
<dbReference type="GO" id="GO:0006487">
    <property type="term" value="P:protein N-linked glycosylation"/>
    <property type="evidence" value="ECO:0007669"/>
    <property type="project" value="TreeGrafter"/>
</dbReference>
<dbReference type="AlphaFoldDB" id="A0A815W5K5"/>
<keyword evidence="7 17" id="KW-0479">Metal-binding</keyword>
<dbReference type="InterPro" id="IPR004139">
    <property type="entry name" value="Glyco_trans_13"/>
</dbReference>
<keyword evidence="4 17" id="KW-0328">Glycosyltransferase</keyword>
<comment type="function">
    <text evidence="13 17">Initiates complex N-linked carbohydrate formation. Essential for the conversion of high-mannose to hybrid and complex N-glycans.</text>
</comment>
<evidence type="ECO:0000256" key="5">
    <source>
        <dbReference type="ARBA" id="ARBA00022679"/>
    </source>
</evidence>
<dbReference type="GO" id="GO:0000139">
    <property type="term" value="C:Golgi membrane"/>
    <property type="evidence" value="ECO:0007669"/>
    <property type="project" value="UniProtKB-SubCell"/>
</dbReference>
<evidence type="ECO:0000256" key="9">
    <source>
        <dbReference type="ARBA" id="ARBA00022989"/>
    </source>
</evidence>
<dbReference type="PANTHER" id="PTHR10468:SF0">
    <property type="entry name" value="ALPHA-1,3-MANNOSYL-GLYCOPROTEIN 2-BETA-N-ACETYLGLUCOSAMINYLTRANSFERASE"/>
    <property type="match status" value="1"/>
</dbReference>
<accession>A0A815W5K5</accession>
<comment type="catalytic activity">
    <reaction evidence="16 17">
        <text>N(4)-(alpha-D-Man-(1-&gt;3)-[alpha-D-Man-(1-&gt;3)-[alpha-D-Man-(1-&gt;6)]-alpha-D-Man-(1-&gt;6)]-beta-D-Man-(1-&gt;4)-beta-D-GlcNAc-(1-&gt;4)-beta-D-GlcNAc)-L-asparaginyl-[protein] (N-glucan mannose isomer 5A1,2) + UDP-N-acetyl-alpha-D-glucosamine = N(4)-{beta-D-GlcNAc-(1-&gt;2)-alpha-D-Man-(1-&gt;3)-[alpha-D-Man-(1-&gt;3)-[alpha-D-Man-(1-&gt;6)]-alpha-D-Man-(1-&gt;6)]-beta-D-Man-(1-&gt;4)-beta-D-GlcNAc-(1-&gt;4)-beta-D-GlcNAc}-L-asparaginyl-[protein] + UDP + H(+)</text>
        <dbReference type="Rhea" id="RHEA:11456"/>
        <dbReference type="Rhea" id="RHEA-COMP:14367"/>
        <dbReference type="Rhea" id="RHEA-COMP:14368"/>
        <dbReference type="ChEBI" id="CHEBI:15378"/>
        <dbReference type="ChEBI" id="CHEBI:57705"/>
        <dbReference type="ChEBI" id="CHEBI:58223"/>
        <dbReference type="ChEBI" id="CHEBI:59087"/>
        <dbReference type="ChEBI" id="CHEBI:60625"/>
        <dbReference type="EC" id="2.4.1.101"/>
    </reaction>
</comment>
<evidence type="ECO:0000256" key="13">
    <source>
        <dbReference type="ARBA" id="ARBA00037706"/>
    </source>
</evidence>
<keyword evidence="12 17" id="KW-0464">Manganese</keyword>
<feature type="transmembrane region" description="Helical" evidence="17">
    <location>
        <begin position="6"/>
        <end position="27"/>
    </location>
</feature>
<evidence type="ECO:0000256" key="11">
    <source>
        <dbReference type="ARBA" id="ARBA00023136"/>
    </source>
</evidence>
<dbReference type="OrthoDB" id="440755at2759"/>